<dbReference type="EMBL" id="CP058214">
    <property type="protein sequence ID" value="QPC43065.1"/>
    <property type="molecule type" value="Genomic_DNA"/>
</dbReference>
<evidence type="ECO:0000256" key="1">
    <source>
        <dbReference type="ARBA" id="ARBA00004127"/>
    </source>
</evidence>
<feature type="transmembrane region" description="Helical" evidence="5">
    <location>
        <begin position="186"/>
        <end position="205"/>
    </location>
</feature>
<protein>
    <submittedName>
        <fullName evidence="6">VIT1/CCC1 transporter family protein</fullName>
    </submittedName>
</protein>
<comment type="subcellular location">
    <subcellularLocation>
        <location evidence="1">Endomembrane system</location>
        <topology evidence="1">Multi-pass membrane protein</topology>
    </subcellularLocation>
</comment>
<keyword evidence="7" id="KW-1185">Reference proteome</keyword>
<keyword evidence="2 5" id="KW-0812">Transmembrane</keyword>
<dbReference type="PANTHER" id="PTHR31851">
    <property type="entry name" value="FE(2+)/MN(2+) TRANSPORTER PCL1"/>
    <property type="match status" value="1"/>
</dbReference>
<dbReference type="RefSeq" id="WP_213164305.1">
    <property type="nucleotide sequence ID" value="NZ_CP058214.1"/>
</dbReference>
<dbReference type="GO" id="GO:0012505">
    <property type="term" value="C:endomembrane system"/>
    <property type="evidence" value="ECO:0007669"/>
    <property type="project" value="UniProtKB-SubCell"/>
</dbReference>
<keyword evidence="3 5" id="KW-1133">Transmembrane helix</keyword>
<evidence type="ECO:0000256" key="3">
    <source>
        <dbReference type="ARBA" id="ARBA00022989"/>
    </source>
</evidence>
<evidence type="ECO:0000313" key="7">
    <source>
        <dbReference type="Proteomes" id="UP000593594"/>
    </source>
</evidence>
<name>A0A7S8HBY4_9HYPH</name>
<feature type="transmembrane region" description="Helical" evidence="5">
    <location>
        <begin position="159"/>
        <end position="180"/>
    </location>
</feature>
<dbReference type="Pfam" id="PF01988">
    <property type="entry name" value="VIT1"/>
    <property type="match status" value="1"/>
</dbReference>
<dbReference type="KEGG" id="kmn:HW532_10425"/>
<feature type="transmembrane region" description="Helical" evidence="5">
    <location>
        <begin position="217"/>
        <end position="235"/>
    </location>
</feature>
<evidence type="ECO:0000256" key="2">
    <source>
        <dbReference type="ARBA" id="ARBA00022692"/>
    </source>
</evidence>
<evidence type="ECO:0000256" key="5">
    <source>
        <dbReference type="SAM" id="Phobius"/>
    </source>
</evidence>
<keyword evidence="4 5" id="KW-0472">Membrane</keyword>
<dbReference type="GO" id="GO:0030026">
    <property type="term" value="P:intracellular manganese ion homeostasis"/>
    <property type="evidence" value="ECO:0007669"/>
    <property type="project" value="InterPro"/>
</dbReference>
<dbReference type="GO" id="GO:0005384">
    <property type="term" value="F:manganese ion transmembrane transporter activity"/>
    <property type="evidence" value="ECO:0007669"/>
    <property type="project" value="InterPro"/>
</dbReference>
<evidence type="ECO:0000256" key="4">
    <source>
        <dbReference type="ARBA" id="ARBA00023136"/>
    </source>
</evidence>
<dbReference type="Proteomes" id="UP000593594">
    <property type="component" value="Chromosome"/>
</dbReference>
<organism evidence="6 7">
    <name type="scientific">Kaustia mangrovi</name>
    <dbReference type="NCBI Taxonomy" id="2593653"/>
    <lineage>
        <taxon>Bacteria</taxon>
        <taxon>Pseudomonadati</taxon>
        <taxon>Pseudomonadota</taxon>
        <taxon>Alphaproteobacteria</taxon>
        <taxon>Hyphomicrobiales</taxon>
        <taxon>Parvibaculaceae</taxon>
        <taxon>Kaustia</taxon>
    </lineage>
</organism>
<dbReference type="InterPro" id="IPR008217">
    <property type="entry name" value="Ccc1_fam"/>
</dbReference>
<evidence type="ECO:0000313" key="6">
    <source>
        <dbReference type="EMBL" id="QPC43065.1"/>
    </source>
</evidence>
<sequence length="239" mass="25743">MRLEHDHSREAIAARLDRKPQQSYIRDWVYGGIDGAVTTFAIVAGVVGAELSAGIILILGLANLLADGFSMAASNYSGTKADLDDLHRLKAIERKHIRLAPEGEREEIRHILRSKGIEGEALEQAVTAITTKDELWINTMLAEEYGVSPMARSPVKAGFYTFLAFLVCGAVPLLPFALGLPHAFEFALGATAAVFFGIGSVKSHWSLAAWWRSGLETLVIGLLAAGTAYLVGALLKNVV</sequence>
<accession>A0A7S8HBY4</accession>
<gene>
    <name evidence="6" type="ORF">HW532_10425</name>
</gene>
<proteinExistence type="predicted"/>
<dbReference type="AlphaFoldDB" id="A0A7S8HBY4"/>
<reference evidence="6 7" key="1">
    <citation type="submission" date="2020-06" db="EMBL/GenBank/DDBJ databases">
        <title>Genome sequence of 2 isolates from Red Sea Mangroves.</title>
        <authorList>
            <person name="Sefrji F."/>
            <person name="Michoud G."/>
            <person name="Merlino G."/>
            <person name="Daffonchio D."/>
        </authorList>
    </citation>
    <scope>NUCLEOTIDE SEQUENCE [LARGE SCALE GENOMIC DNA]</scope>
    <source>
        <strain evidence="6 7">R1DC25</strain>
    </source>
</reference>